<feature type="compositionally biased region" description="Acidic residues" evidence="1">
    <location>
        <begin position="148"/>
        <end position="158"/>
    </location>
</feature>
<reference evidence="3" key="1">
    <citation type="journal article" date="2018" name="Nat. Microbiol.">
        <title>Leveraging single-cell genomics to expand the fungal tree of life.</title>
        <authorList>
            <person name="Ahrendt S.R."/>
            <person name="Quandt C.A."/>
            <person name="Ciobanu D."/>
            <person name="Clum A."/>
            <person name="Salamov A."/>
            <person name="Andreopoulos B."/>
            <person name="Cheng J.F."/>
            <person name="Woyke T."/>
            <person name="Pelin A."/>
            <person name="Henrissat B."/>
            <person name="Reynolds N.K."/>
            <person name="Benny G.L."/>
            <person name="Smith M.E."/>
            <person name="James T.Y."/>
            <person name="Grigoriev I.V."/>
        </authorList>
    </citation>
    <scope>NUCLEOTIDE SEQUENCE [LARGE SCALE GENOMIC DNA]</scope>
    <source>
        <strain evidence="3">ATCC 52028</strain>
    </source>
</reference>
<sequence>MASAAAACGAHGAARRSRDAAEADTYALRIELTQPELVVSPAGAPPQVRGCVVITRPRPRPGARGAGDLLLPPQRLVLRLIGGVVAHHTVDSEVFRGAQRVVDVAKQLWPRRLSPTSDAWEGPLWSDADDAAAAAAADRAAFDGSHDDDGDPDDGDADTDVRRRLFTLTLPPSAPPTNISIARGIQTQYLLTATLELPRRGATSRWPPIATLASLATRFAGPACVVAKRDIVVRVAPAPLRALWAAAAQVPAGPADRCSERASEPSTERASESASDSDGLTRVRRHPAATGDATNGDTASSDQTNHGEAMDLTDDGAVPLDTETPATATATHALQHGTVTVPLAHVLGAGPEETVAVTIASAPAPAAPYRVDRVYWQVVQQLRCTYTFTHAVARAPVDHAQNAIQPRTERWTEDLKSRGVWYPPPPSHANPPAPAPWTVALPVADPAWIVTGLHVSPDAVLARRQPEPGPVAASGPLPTEDPYRELLVDMASEVVDVAHTATLEVVWVNASPSLTAAQRRASEVRETLALPLVLAVAPPALRH</sequence>
<evidence type="ECO:0000256" key="1">
    <source>
        <dbReference type="SAM" id="MobiDB-lite"/>
    </source>
</evidence>
<keyword evidence="3" id="KW-1185">Reference proteome</keyword>
<evidence type="ECO:0000313" key="2">
    <source>
        <dbReference type="EMBL" id="RKO99964.1"/>
    </source>
</evidence>
<feature type="compositionally biased region" description="Low complexity" evidence="1">
    <location>
        <begin position="288"/>
        <end position="299"/>
    </location>
</feature>
<evidence type="ECO:0000313" key="3">
    <source>
        <dbReference type="Proteomes" id="UP000274922"/>
    </source>
</evidence>
<protein>
    <submittedName>
        <fullName evidence="2">Uncharacterized protein</fullName>
    </submittedName>
</protein>
<feature type="compositionally biased region" description="Basic and acidic residues" evidence="1">
    <location>
        <begin position="257"/>
        <end position="271"/>
    </location>
</feature>
<dbReference type="EMBL" id="ML014244">
    <property type="protein sequence ID" value="RKO99964.1"/>
    <property type="molecule type" value="Genomic_DNA"/>
</dbReference>
<feature type="region of interest" description="Disordered" evidence="1">
    <location>
        <begin position="249"/>
        <end position="322"/>
    </location>
</feature>
<organism evidence="2 3">
    <name type="scientific">Caulochytrium protostelioides</name>
    <dbReference type="NCBI Taxonomy" id="1555241"/>
    <lineage>
        <taxon>Eukaryota</taxon>
        <taxon>Fungi</taxon>
        <taxon>Fungi incertae sedis</taxon>
        <taxon>Chytridiomycota</taxon>
        <taxon>Chytridiomycota incertae sedis</taxon>
        <taxon>Chytridiomycetes</taxon>
        <taxon>Caulochytriales</taxon>
        <taxon>Caulochytriaceae</taxon>
        <taxon>Caulochytrium</taxon>
    </lineage>
</organism>
<dbReference type="AlphaFoldDB" id="A0A4P9X4I4"/>
<accession>A0A4P9X4I4</accession>
<dbReference type="Proteomes" id="UP000274922">
    <property type="component" value="Unassembled WGS sequence"/>
</dbReference>
<feature type="region of interest" description="Disordered" evidence="1">
    <location>
        <begin position="136"/>
        <end position="159"/>
    </location>
</feature>
<name>A0A4P9X4I4_9FUNG</name>
<gene>
    <name evidence="2" type="ORF">CXG81DRAFT_27316</name>
</gene>
<proteinExistence type="predicted"/>